<feature type="compositionally biased region" description="Polar residues" evidence="1">
    <location>
        <begin position="351"/>
        <end position="361"/>
    </location>
</feature>
<proteinExistence type="predicted"/>
<sequence>MEMENHETNVKVVEIAPQVVEIVQIEGISSRAIEIKDTVIDIGTDDIDDTNDIDDSADNVDSINHGETSIPTEHKEKKFFILIVKIKSTEVTETETEMIPTESISEGIKLIDTYYENVTSAHDKTRDMIHDKTYPDGKYVVREGNKFITYEKITTIAPGTFYNGTNVQINKLAEFTFRLNETEQIKFVKFVCSNQPADAQNSEVTFIFDITLNEFKKVPEKYSDGYYVFLEGEDFVLYKKDAAVLKGWIYNSTEISYKKIDQSQIKETSEIYNPTIVITGTCATDGLRVTTYQKDVPMIKEDIKLTLEQLSANQQVCIINKYEEIMKVESVDNEISGTNLNKLADTKSTEPIESTEPIDQTNETKTGETGETGEIGDQVDSLV</sequence>
<name>A0A3G4ZS46_9VIRU</name>
<gene>
    <name evidence="2" type="ORF">Terrestrivirus5_71</name>
</gene>
<accession>A0A3G4ZS46</accession>
<protein>
    <submittedName>
        <fullName evidence="2">Uncharacterized protein</fullName>
    </submittedName>
</protein>
<evidence type="ECO:0000256" key="1">
    <source>
        <dbReference type="SAM" id="MobiDB-lite"/>
    </source>
</evidence>
<evidence type="ECO:0000313" key="2">
    <source>
        <dbReference type="EMBL" id="AYV76249.1"/>
    </source>
</evidence>
<feature type="region of interest" description="Disordered" evidence="1">
    <location>
        <begin position="342"/>
        <end position="383"/>
    </location>
</feature>
<dbReference type="EMBL" id="MK071983">
    <property type="protein sequence ID" value="AYV76249.1"/>
    <property type="molecule type" value="Genomic_DNA"/>
</dbReference>
<organism evidence="2">
    <name type="scientific">Terrestrivirus sp</name>
    <dbReference type="NCBI Taxonomy" id="2487775"/>
    <lineage>
        <taxon>Viruses</taxon>
        <taxon>Varidnaviria</taxon>
        <taxon>Bamfordvirae</taxon>
        <taxon>Nucleocytoviricota</taxon>
        <taxon>Megaviricetes</taxon>
        <taxon>Imitervirales</taxon>
        <taxon>Mimiviridae</taxon>
        <taxon>Klosneuvirinae</taxon>
    </lineage>
</organism>
<reference evidence="2" key="1">
    <citation type="submission" date="2018-10" db="EMBL/GenBank/DDBJ databases">
        <title>Hidden diversity of soil giant viruses.</title>
        <authorList>
            <person name="Schulz F."/>
            <person name="Alteio L."/>
            <person name="Goudeau D."/>
            <person name="Ryan E.M."/>
            <person name="Malmstrom R.R."/>
            <person name="Blanchard J."/>
            <person name="Woyke T."/>
        </authorList>
    </citation>
    <scope>NUCLEOTIDE SEQUENCE</scope>
    <source>
        <strain evidence="2">TEV1</strain>
    </source>
</reference>